<dbReference type="SUPFAM" id="SSF52540">
    <property type="entry name" value="P-loop containing nucleoside triphosphate hydrolases"/>
    <property type="match status" value="1"/>
</dbReference>
<feature type="domain" description="NB-ARC" evidence="3">
    <location>
        <begin position="246"/>
        <end position="352"/>
    </location>
</feature>
<keyword evidence="1" id="KW-0677">Repeat</keyword>
<dbReference type="EMBL" id="JACMSC010000017">
    <property type="protein sequence ID" value="KAG6478379.1"/>
    <property type="molecule type" value="Genomic_DNA"/>
</dbReference>
<evidence type="ECO:0000259" key="3">
    <source>
        <dbReference type="Pfam" id="PF00931"/>
    </source>
</evidence>
<evidence type="ECO:0000256" key="2">
    <source>
        <dbReference type="SAM" id="Phobius"/>
    </source>
</evidence>
<gene>
    <name evidence="5" type="ORF">ZIOFF_061821</name>
</gene>
<evidence type="ECO:0000313" key="5">
    <source>
        <dbReference type="EMBL" id="KAG6478379.1"/>
    </source>
</evidence>
<dbReference type="Proteomes" id="UP000734854">
    <property type="component" value="Unassembled WGS sequence"/>
</dbReference>
<dbReference type="Pfam" id="PF23598">
    <property type="entry name" value="LRR_14"/>
    <property type="match status" value="1"/>
</dbReference>
<dbReference type="InterPro" id="IPR001611">
    <property type="entry name" value="Leu-rich_rpt"/>
</dbReference>
<organism evidence="5 6">
    <name type="scientific">Zingiber officinale</name>
    <name type="common">Ginger</name>
    <name type="synonym">Amomum zingiber</name>
    <dbReference type="NCBI Taxonomy" id="94328"/>
    <lineage>
        <taxon>Eukaryota</taxon>
        <taxon>Viridiplantae</taxon>
        <taxon>Streptophyta</taxon>
        <taxon>Embryophyta</taxon>
        <taxon>Tracheophyta</taxon>
        <taxon>Spermatophyta</taxon>
        <taxon>Magnoliopsida</taxon>
        <taxon>Liliopsida</taxon>
        <taxon>Zingiberales</taxon>
        <taxon>Zingiberaceae</taxon>
        <taxon>Zingiber</taxon>
    </lineage>
</organism>
<dbReference type="GO" id="GO:0006952">
    <property type="term" value="P:defense response"/>
    <property type="evidence" value="ECO:0007669"/>
    <property type="project" value="UniProtKB-KW"/>
</dbReference>
<dbReference type="InterPro" id="IPR027417">
    <property type="entry name" value="P-loop_NTPase"/>
</dbReference>
<evidence type="ECO:0000313" key="6">
    <source>
        <dbReference type="Proteomes" id="UP000734854"/>
    </source>
</evidence>
<dbReference type="PANTHER" id="PTHR47186:SF38">
    <property type="entry name" value="NB-ARC DOMAIN-CONTAINING PROTEIN"/>
    <property type="match status" value="1"/>
</dbReference>
<dbReference type="InterPro" id="IPR032675">
    <property type="entry name" value="LRR_dom_sf"/>
</dbReference>
<name>A0A8J5KEW1_ZINOF</name>
<sequence length="1226" mass="141246">MKYSDVAMVAVEIVAIDIAIAVVVFAATQSTLIDNDKSISDKSSIPYIVALCIDPKQLAKISMATISQLRHIVMKILPAPEMVAQGKAFRISNHLEMIQDCLWAINSFLMDAALRVLTEHNVEEWMEDVGVVDWMKDVGVAVEDVDSLLKRILDYWEPNEQDEAKKKKKMSNFFHPLVNINNNIQSTSSRQAILVELKEMACLLNYLVKRGTVLGLWAEMMDSMDPCHDDYAAILSKEMMGRQEDEDQIIELLQQQQCDEDGNVPFIIDIRGDEFSGRTTLARKIYHHPWVRQHFQHRIWLDASSFREFNSKMIAKEIARLLTGKPCANINCWPLISEHLRGDRYLLILDDADVPNVFRYKWEEFKLNLLHCGAPGSRVILARHTFAGNPYGEYGIEFNVKKYKLKELPEDAWVRILLRYATFAHSTEGNNNIHKEKASPIATTNMLIPLAKKCRLDHWHRDRNLLIAKGVGLMFRWRDMNEWKELPNQLYRFEILHCYFLLVHQQYGSFENIRPSLYNLLLGGSEAESFGEGESYGEDVLYMLIAEGILTNTRLTRNIQYIGSEFNLDPCFFRMKVSEDSSIPPQCRHLYLPIHSKNVSKSKKAIERAGVANKLRTLVLHREEKKGHIYHIETKKFEGMFLNLTCLCTLHMRAIMIHDLPITICTLHCLRYLNLAENKIETLPESLYNLSNLCVLILSLCKKLKELPRQIYKLRKLQILKLSYCQRIQKLPESITRLMNLKELDVGGCCWLSKLPDDLSDMKNLVQLNMLGCASLTRMPGGIRQLTNLEVLCGYDAIDGLGNVMLSELRDLTNLESLHLQHLERLVSAKAKEPNDITAPPTILQENQHVNELMLHWEWWNDMVAEETFEPTLQLTQGFHRNIEELKILRIVSYMSIKLPSWLIREESISVMNKLTTVHLVNLRRCERLPPLGKLPNLKELAISGFDSIRLIDDDFYGEGGSALFPLLKRLTFSQMPRLEKWDPPSYFKENPYKFRDRTFYCLKELTLIQCPKLREFHMPICVSHTSRFSLKVWLSNEMLMPTSKFNDWGNLSGIQSLQIFGCQELRSLPDGLKTLLYLDTLVIINCNKLESLPIWLERSRLESLCVYGCPALSIIPEGLKATGRLRNLIVEACACPKLHSQVGSAQQTLLLSILYLLTLLFQYRGHKVKMREHHQSSTPTFEELLLAGVGFFQVLSVDCVVAEWVERATDWACGRMDRKAEWLSE</sequence>
<feature type="domain" description="Disease resistance R13L4/SHOC-2-like LRR" evidence="4">
    <location>
        <begin position="710"/>
        <end position="974"/>
    </location>
</feature>
<protein>
    <recommendedName>
        <fullName evidence="7">NB-ARC domain-containing protein</fullName>
    </recommendedName>
</protein>
<dbReference type="Gene3D" id="3.40.50.300">
    <property type="entry name" value="P-loop containing nucleotide triphosphate hydrolases"/>
    <property type="match status" value="1"/>
</dbReference>
<dbReference type="PANTHER" id="PTHR47186">
    <property type="entry name" value="LEUCINE-RICH REPEAT-CONTAINING PROTEIN 57"/>
    <property type="match status" value="1"/>
</dbReference>
<keyword evidence="2" id="KW-0812">Transmembrane</keyword>
<dbReference type="Pfam" id="PF00931">
    <property type="entry name" value="NB-ARC"/>
    <property type="match status" value="1"/>
</dbReference>
<dbReference type="PRINTS" id="PR00364">
    <property type="entry name" value="DISEASERSIST"/>
</dbReference>
<evidence type="ECO:0000256" key="1">
    <source>
        <dbReference type="ARBA" id="ARBA00022737"/>
    </source>
</evidence>
<dbReference type="Gene3D" id="3.80.10.10">
    <property type="entry name" value="Ribonuclease Inhibitor"/>
    <property type="match status" value="3"/>
</dbReference>
<feature type="transmembrane region" description="Helical" evidence="2">
    <location>
        <begin position="7"/>
        <end position="27"/>
    </location>
</feature>
<accession>A0A8J5KEW1</accession>
<dbReference type="AlphaFoldDB" id="A0A8J5KEW1"/>
<keyword evidence="2" id="KW-0472">Membrane</keyword>
<dbReference type="InterPro" id="IPR055414">
    <property type="entry name" value="LRR_R13L4/SHOC2-like"/>
</dbReference>
<proteinExistence type="predicted"/>
<reference evidence="5 6" key="1">
    <citation type="submission" date="2020-08" db="EMBL/GenBank/DDBJ databases">
        <title>Plant Genome Project.</title>
        <authorList>
            <person name="Zhang R.-G."/>
        </authorList>
    </citation>
    <scope>NUCLEOTIDE SEQUENCE [LARGE SCALE GENOMIC DNA]</scope>
    <source>
        <tissue evidence="5">Rhizome</tissue>
    </source>
</reference>
<dbReference type="InterPro" id="IPR002182">
    <property type="entry name" value="NB-ARC"/>
</dbReference>
<dbReference type="PROSITE" id="PS51450">
    <property type="entry name" value="LRR"/>
    <property type="match status" value="1"/>
</dbReference>
<keyword evidence="6" id="KW-1185">Reference proteome</keyword>
<dbReference type="GO" id="GO:0043531">
    <property type="term" value="F:ADP binding"/>
    <property type="evidence" value="ECO:0007669"/>
    <property type="project" value="InterPro"/>
</dbReference>
<comment type="caution">
    <text evidence="5">The sequence shown here is derived from an EMBL/GenBank/DDBJ whole genome shotgun (WGS) entry which is preliminary data.</text>
</comment>
<evidence type="ECO:0008006" key="7">
    <source>
        <dbReference type="Google" id="ProtNLM"/>
    </source>
</evidence>
<evidence type="ECO:0000259" key="4">
    <source>
        <dbReference type="Pfam" id="PF23598"/>
    </source>
</evidence>
<keyword evidence="2" id="KW-1133">Transmembrane helix</keyword>
<dbReference type="SUPFAM" id="SSF52058">
    <property type="entry name" value="L domain-like"/>
    <property type="match status" value="1"/>
</dbReference>